<evidence type="ECO:0000313" key="2">
    <source>
        <dbReference type="Proteomes" id="UP000831701"/>
    </source>
</evidence>
<sequence length="626" mass="68571">MAYPQGFLFQPSVSLALHSCPSFSSGVILGPRTEELGRSSSGSAFAPYSGSATSPGFNSHLPYGGEPRAAATLNSFVSPGYDPSSGISGSLEYHPFGALGPYPYGDPTYRKNATRDATATLKAWLNEHRKNPYPTKGEKIMLAIITKMTLTQVSTWFANARRRLKKENKMTWTPRNRSEDEEEEDNIDLERNDDDDEPMKPSGDEPETKSEAERTAMPIEASLIRTLRTRGTRGRLTSWVPPPRGPLPKTHDPGGGQSVRARAHALSPPSKEYGTSTPAVPSRGPIRPPNPNCGRWLRSPPRRRKVKDVMTPRRAGAKGGSSNPGPPRPPTPLPRPGPRSLTAPPCPDTCTTPPPSSPDTPTLLRAPGAPARQPRLTLGLGDALKRITPDDAAASRGRRQRLQTARPRTEERRDERADLKELQTFGVCGIIRENNELSVYEFNFYFNIFIDPFPPHMKQAPSSRSLFVHNICSESRGSELQSPGGRGAPAGRASPRQLAWPHAPPESVRGMLGTPAAPTQTSERYRSWISDCTGPLKLQLSSLLGARPPAGLRVGPDQRCQHLRLLSRSWILKPGTCCKDSEPARPQDHKETGELRTEVTLALRSALSVRQQRPRLAAVSQRTFNV</sequence>
<reference evidence="1" key="1">
    <citation type="submission" date="2022-04" db="EMBL/GenBank/DDBJ databases">
        <title>Jade perch genome.</title>
        <authorList>
            <person name="Chao B."/>
        </authorList>
    </citation>
    <scope>NUCLEOTIDE SEQUENCE</scope>
    <source>
        <strain evidence="1">CB-2022</strain>
    </source>
</reference>
<gene>
    <name evidence="1" type="ORF">L3Q82_007083</name>
</gene>
<protein>
    <submittedName>
        <fullName evidence="1">Uncharacterized protein</fullName>
    </submittedName>
</protein>
<accession>A0ACB8WS30</accession>
<comment type="caution">
    <text evidence="1">The sequence shown here is derived from an EMBL/GenBank/DDBJ whole genome shotgun (WGS) entry which is preliminary data.</text>
</comment>
<dbReference type="EMBL" id="CM041536">
    <property type="protein sequence ID" value="KAI3370601.1"/>
    <property type="molecule type" value="Genomic_DNA"/>
</dbReference>
<organism evidence="1 2">
    <name type="scientific">Scortum barcoo</name>
    <name type="common">barcoo grunter</name>
    <dbReference type="NCBI Taxonomy" id="214431"/>
    <lineage>
        <taxon>Eukaryota</taxon>
        <taxon>Metazoa</taxon>
        <taxon>Chordata</taxon>
        <taxon>Craniata</taxon>
        <taxon>Vertebrata</taxon>
        <taxon>Euteleostomi</taxon>
        <taxon>Actinopterygii</taxon>
        <taxon>Neopterygii</taxon>
        <taxon>Teleostei</taxon>
        <taxon>Neoteleostei</taxon>
        <taxon>Acanthomorphata</taxon>
        <taxon>Eupercaria</taxon>
        <taxon>Centrarchiformes</taxon>
        <taxon>Terapontoidei</taxon>
        <taxon>Terapontidae</taxon>
        <taxon>Scortum</taxon>
    </lineage>
</organism>
<dbReference type="Proteomes" id="UP000831701">
    <property type="component" value="Chromosome 6"/>
</dbReference>
<evidence type="ECO:0000313" key="1">
    <source>
        <dbReference type="EMBL" id="KAI3370601.1"/>
    </source>
</evidence>
<proteinExistence type="predicted"/>
<name>A0ACB8WS30_9TELE</name>
<keyword evidence="2" id="KW-1185">Reference proteome</keyword>